<sequence>MCTVIVSVEPGAETPVVLAGVRDEILTRPWEPPAAHWPRYPALVGGRDLLAGGTWLAVDPGGPRVAALLNGCGDAAPEPIRRSRGDLPLKAAAEGGPPEGDLSCYDPFHLLVADPGGVRLWSWDGHGVSEATFPAGTHIVVNSGWESDDADPRVAFFRPRFASAARPSAGGAGEPAWERWRRLASGAGLEVSDPRALVVRRELPDGRVWGTSSITLVALGAGEPRYDFCPRPGDPASWYRVPLSTGCRPR</sequence>
<evidence type="ECO:0000256" key="1">
    <source>
        <dbReference type="SAM" id="MobiDB-lite"/>
    </source>
</evidence>
<protein>
    <submittedName>
        <fullName evidence="2">NRDE family protein</fullName>
    </submittedName>
</protein>
<feature type="region of interest" description="Disordered" evidence="1">
    <location>
        <begin position="79"/>
        <end position="98"/>
    </location>
</feature>
<accession>A0ABW2PBG5</accession>
<name>A0ABW2PBG5_9ACTN</name>
<organism evidence="2 3">
    <name type="scientific">Sphaerisporangium rhizosphaerae</name>
    <dbReference type="NCBI Taxonomy" id="2269375"/>
    <lineage>
        <taxon>Bacteria</taxon>
        <taxon>Bacillati</taxon>
        <taxon>Actinomycetota</taxon>
        <taxon>Actinomycetes</taxon>
        <taxon>Streptosporangiales</taxon>
        <taxon>Streptosporangiaceae</taxon>
        <taxon>Sphaerisporangium</taxon>
    </lineage>
</organism>
<proteinExistence type="predicted"/>
<dbReference type="RefSeq" id="WP_380829610.1">
    <property type="nucleotide sequence ID" value="NZ_JBHTCG010000020.1"/>
</dbReference>
<dbReference type="PANTHER" id="PTHR17985">
    <property type="entry name" value="SER/THR-RICH PROTEIN T10 IN DGCR REGION"/>
    <property type="match status" value="1"/>
</dbReference>
<dbReference type="Pfam" id="PF05742">
    <property type="entry name" value="TANGO2"/>
    <property type="match status" value="1"/>
</dbReference>
<dbReference type="InterPro" id="IPR008551">
    <property type="entry name" value="TANGO2"/>
</dbReference>
<evidence type="ECO:0000313" key="2">
    <source>
        <dbReference type="EMBL" id="MFC7385731.1"/>
    </source>
</evidence>
<evidence type="ECO:0000313" key="3">
    <source>
        <dbReference type="Proteomes" id="UP001596496"/>
    </source>
</evidence>
<dbReference type="Proteomes" id="UP001596496">
    <property type="component" value="Unassembled WGS sequence"/>
</dbReference>
<reference evidence="3" key="1">
    <citation type="journal article" date="2019" name="Int. J. Syst. Evol. Microbiol.">
        <title>The Global Catalogue of Microorganisms (GCM) 10K type strain sequencing project: providing services to taxonomists for standard genome sequencing and annotation.</title>
        <authorList>
            <consortium name="The Broad Institute Genomics Platform"/>
            <consortium name="The Broad Institute Genome Sequencing Center for Infectious Disease"/>
            <person name="Wu L."/>
            <person name="Ma J."/>
        </authorList>
    </citation>
    <scope>NUCLEOTIDE SEQUENCE [LARGE SCALE GENOMIC DNA]</scope>
    <source>
        <strain evidence="3">CECT 7649</strain>
    </source>
</reference>
<dbReference type="PANTHER" id="PTHR17985:SF8">
    <property type="entry name" value="TRANSPORT AND GOLGI ORGANIZATION PROTEIN 2 HOMOLOG"/>
    <property type="match status" value="1"/>
</dbReference>
<gene>
    <name evidence="2" type="ORF">ACFQSB_26225</name>
</gene>
<dbReference type="EMBL" id="JBHTCG010000020">
    <property type="protein sequence ID" value="MFC7385731.1"/>
    <property type="molecule type" value="Genomic_DNA"/>
</dbReference>
<keyword evidence="3" id="KW-1185">Reference proteome</keyword>
<comment type="caution">
    <text evidence="2">The sequence shown here is derived from an EMBL/GenBank/DDBJ whole genome shotgun (WGS) entry which is preliminary data.</text>
</comment>